<reference evidence="1 2" key="1">
    <citation type="submission" date="2023-08" db="EMBL/GenBank/DDBJ databases">
        <title>Pseudoalteromonas haloplanktis LL1 genome.</title>
        <authorList>
            <person name="Wu S."/>
        </authorList>
    </citation>
    <scope>NUCLEOTIDE SEQUENCE [LARGE SCALE GENOMIC DNA]</scope>
    <source>
        <strain evidence="1 2">LL1</strain>
    </source>
</reference>
<dbReference type="Proteomes" id="UP001226574">
    <property type="component" value="Unassembled WGS sequence"/>
</dbReference>
<gene>
    <name evidence="1" type="ORF">RC083_02760</name>
</gene>
<evidence type="ECO:0000313" key="1">
    <source>
        <dbReference type="EMBL" id="MDQ9090510.1"/>
    </source>
</evidence>
<dbReference type="RefSeq" id="WP_309038374.1">
    <property type="nucleotide sequence ID" value="NZ_JAVIFY010000002.1"/>
</dbReference>
<keyword evidence="2" id="KW-1185">Reference proteome</keyword>
<name>A0ABU1B7J3_PSEHA</name>
<dbReference type="EMBL" id="JAVIFY010000002">
    <property type="protein sequence ID" value="MDQ9090510.1"/>
    <property type="molecule type" value="Genomic_DNA"/>
</dbReference>
<comment type="caution">
    <text evidence="1">The sequence shown here is derived from an EMBL/GenBank/DDBJ whole genome shotgun (WGS) entry which is preliminary data.</text>
</comment>
<evidence type="ECO:0000313" key="2">
    <source>
        <dbReference type="Proteomes" id="UP001226574"/>
    </source>
</evidence>
<sequence>MDINNPNTELLMQVRTGHRLLAAFYQRLFSNINKLVSELELSFYVWRPANFDRPATLSINPFEKWQWDLLPAMSSYYIFKSDFDNNKIVPGHYLVEIKVDLDTAVDGKSDLGGQPDALGIKTSIEESTSILSVRVYSPYQEIAGNWYYDLWSKCSNIPLCSELSELDNFPVITSGFEIDIQNLLEAEGLNNLISSAKSIVESTCSASKNRQ</sequence>
<accession>A0ABU1B7J3</accession>
<organism evidence="1 2">
    <name type="scientific">Pseudoalteromonas haloplanktis</name>
    <name type="common">Alteromonas haloplanktis</name>
    <dbReference type="NCBI Taxonomy" id="228"/>
    <lineage>
        <taxon>Bacteria</taxon>
        <taxon>Pseudomonadati</taxon>
        <taxon>Pseudomonadota</taxon>
        <taxon>Gammaproteobacteria</taxon>
        <taxon>Alteromonadales</taxon>
        <taxon>Pseudoalteromonadaceae</taxon>
        <taxon>Pseudoalteromonas</taxon>
    </lineage>
</organism>
<proteinExistence type="predicted"/>
<protein>
    <submittedName>
        <fullName evidence="1">Uncharacterized protein</fullName>
    </submittedName>
</protein>